<keyword evidence="1" id="KW-0687">Ribonucleoprotein</keyword>
<evidence type="ECO:0000313" key="2">
    <source>
        <dbReference type="Proteomes" id="UP000298787"/>
    </source>
</evidence>
<sequence>MALPVVSMGLPRPWISVSDTEHQINPIKGDDSRKLSEWVSLCKIKRGGQTLQGWPIHSHALCFNTKSRELTSLAEGASRTPGTPAG</sequence>
<name>A0A4U5VB38_COLLU</name>
<organism evidence="1 2">
    <name type="scientific">Collichthys lucidus</name>
    <name type="common">Big head croaker</name>
    <name type="synonym">Sciaena lucida</name>
    <dbReference type="NCBI Taxonomy" id="240159"/>
    <lineage>
        <taxon>Eukaryota</taxon>
        <taxon>Metazoa</taxon>
        <taxon>Chordata</taxon>
        <taxon>Craniata</taxon>
        <taxon>Vertebrata</taxon>
        <taxon>Euteleostomi</taxon>
        <taxon>Actinopterygii</taxon>
        <taxon>Neopterygii</taxon>
        <taxon>Teleostei</taxon>
        <taxon>Neoteleostei</taxon>
        <taxon>Acanthomorphata</taxon>
        <taxon>Eupercaria</taxon>
        <taxon>Sciaenidae</taxon>
        <taxon>Collichthys</taxon>
    </lineage>
</organism>
<accession>A0A4U5VB38</accession>
<gene>
    <name evidence="1" type="ORF">D9C73_018461</name>
</gene>
<keyword evidence="2" id="KW-1185">Reference proteome</keyword>
<proteinExistence type="predicted"/>
<dbReference type="GO" id="GO:0005840">
    <property type="term" value="C:ribosome"/>
    <property type="evidence" value="ECO:0007669"/>
    <property type="project" value="UniProtKB-KW"/>
</dbReference>
<reference evidence="1 2" key="1">
    <citation type="submission" date="2019-01" db="EMBL/GenBank/DDBJ databases">
        <title>Genome Assembly of Collichthys lucidus.</title>
        <authorList>
            <person name="Cai M."/>
            <person name="Xiao S."/>
        </authorList>
    </citation>
    <scope>NUCLEOTIDE SEQUENCE [LARGE SCALE GENOMIC DNA]</scope>
    <source>
        <strain evidence="1">JT15FE1705JMU</strain>
        <tissue evidence="1">Muscle</tissue>
    </source>
</reference>
<dbReference type="AlphaFoldDB" id="A0A4U5VB38"/>
<protein>
    <submittedName>
        <fullName evidence="1">40S ribosomal protein S12</fullName>
    </submittedName>
</protein>
<evidence type="ECO:0000313" key="1">
    <source>
        <dbReference type="EMBL" id="TKS84771.1"/>
    </source>
</evidence>
<dbReference type="Proteomes" id="UP000298787">
    <property type="component" value="Chromosome 16"/>
</dbReference>
<keyword evidence="1" id="KW-0689">Ribosomal protein</keyword>
<dbReference type="EMBL" id="CM014093">
    <property type="protein sequence ID" value="TKS84771.1"/>
    <property type="molecule type" value="Genomic_DNA"/>
</dbReference>